<keyword evidence="2" id="KW-1185">Reference proteome</keyword>
<evidence type="ECO:0000313" key="1">
    <source>
        <dbReference type="Ensembl" id="ENSORLP00000037323.1"/>
    </source>
</evidence>
<accession>A0A3B3HZR8</accession>
<dbReference type="AlphaFoldDB" id="A0A3B3HZR8"/>
<dbReference type="PROSITE" id="PS51257">
    <property type="entry name" value="PROKAR_LIPOPROTEIN"/>
    <property type="match status" value="1"/>
</dbReference>
<proteinExistence type="predicted"/>
<protein>
    <submittedName>
        <fullName evidence="1">DC-STAMP domain containing 1</fullName>
    </submittedName>
</protein>
<gene>
    <name evidence="1" type="primary">dcst1</name>
</gene>
<evidence type="ECO:0000313" key="2">
    <source>
        <dbReference type="Proteomes" id="UP000001038"/>
    </source>
</evidence>
<organism evidence="1 2">
    <name type="scientific">Oryzias latipes</name>
    <name type="common">Japanese rice fish</name>
    <name type="synonym">Japanese killifish</name>
    <dbReference type="NCBI Taxonomy" id="8090"/>
    <lineage>
        <taxon>Eukaryota</taxon>
        <taxon>Metazoa</taxon>
        <taxon>Chordata</taxon>
        <taxon>Craniata</taxon>
        <taxon>Vertebrata</taxon>
        <taxon>Euteleostomi</taxon>
        <taxon>Actinopterygii</taxon>
        <taxon>Neopterygii</taxon>
        <taxon>Teleostei</taxon>
        <taxon>Neoteleostei</taxon>
        <taxon>Acanthomorphata</taxon>
        <taxon>Ovalentaria</taxon>
        <taxon>Atherinomorphae</taxon>
        <taxon>Beloniformes</taxon>
        <taxon>Adrianichthyidae</taxon>
        <taxon>Oryziinae</taxon>
        <taxon>Oryzias</taxon>
    </lineage>
</organism>
<reference evidence="1" key="3">
    <citation type="submission" date="2025-09" db="UniProtKB">
        <authorList>
            <consortium name="Ensembl"/>
        </authorList>
    </citation>
    <scope>IDENTIFICATION</scope>
    <source>
        <strain evidence="1">Hd-rR</strain>
    </source>
</reference>
<name>A0A3B3HZR8_ORYLA</name>
<dbReference type="GeneTree" id="ENSGT00940000153269"/>
<sequence length="154" mass="17656">MNHKNVQKLVTRVCAAGLCVAGAALSSCFRCSILLVFPSMLGSRGRSYLMILVLSVLFQGKQTNKQTNKSFCRKTPFIYMQFFCDFFKSGYRKSRLRKDNNSGLSDDVNVIHLHRQNKEKSSKLLFCTFKKFQGVKRSYSFGVGRIFYCFDILV</sequence>
<reference evidence="1 2" key="1">
    <citation type="journal article" date="2007" name="Nature">
        <title>The medaka draft genome and insights into vertebrate genome evolution.</title>
        <authorList>
            <person name="Kasahara M."/>
            <person name="Naruse K."/>
            <person name="Sasaki S."/>
            <person name="Nakatani Y."/>
            <person name="Qu W."/>
            <person name="Ahsan B."/>
            <person name="Yamada T."/>
            <person name="Nagayasu Y."/>
            <person name="Doi K."/>
            <person name="Kasai Y."/>
            <person name="Jindo T."/>
            <person name="Kobayashi D."/>
            <person name="Shimada A."/>
            <person name="Toyoda A."/>
            <person name="Kuroki Y."/>
            <person name="Fujiyama A."/>
            <person name="Sasaki T."/>
            <person name="Shimizu A."/>
            <person name="Asakawa S."/>
            <person name="Shimizu N."/>
            <person name="Hashimoto S."/>
            <person name="Yang J."/>
            <person name="Lee Y."/>
            <person name="Matsushima K."/>
            <person name="Sugano S."/>
            <person name="Sakaizumi M."/>
            <person name="Narita T."/>
            <person name="Ohishi K."/>
            <person name="Haga S."/>
            <person name="Ohta F."/>
            <person name="Nomoto H."/>
            <person name="Nogata K."/>
            <person name="Morishita T."/>
            <person name="Endo T."/>
            <person name="Shin-I T."/>
            <person name="Takeda H."/>
            <person name="Morishita S."/>
            <person name="Kohara Y."/>
        </authorList>
    </citation>
    <scope>NUCLEOTIDE SEQUENCE [LARGE SCALE GENOMIC DNA]</scope>
    <source>
        <strain evidence="1 2">Hd-rR</strain>
    </source>
</reference>
<dbReference type="Ensembl" id="ENSORLT00000037186.1">
    <property type="protein sequence ID" value="ENSORLP00000037323.1"/>
    <property type="gene ID" value="ENSORLG00000028335.1"/>
</dbReference>
<reference evidence="1" key="2">
    <citation type="submission" date="2025-08" db="UniProtKB">
        <authorList>
            <consortium name="Ensembl"/>
        </authorList>
    </citation>
    <scope>IDENTIFICATION</scope>
    <source>
        <strain evidence="1">Hd-rR</strain>
    </source>
</reference>
<dbReference type="Bgee" id="ENSORLG00000028335">
    <property type="expression patterns" value="Expressed in testis and 3 other cell types or tissues"/>
</dbReference>
<dbReference type="Proteomes" id="UP000001038">
    <property type="component" value="Chromosome 16"/>
</dbReference>